<gene>
    <name evidence="1" type="ORF">B0H17DRAFT_1207246</name>
</gene>
<reference evidence="1" key="1">
    <citation type="submission" date="2023-03" db="EMBL/GenBank/DDBJ databases">
        <title>Massive genome expansion in bonnet fungi (Mycena s.s.) driven by repeated elements and novel gene families across ecological guilds.</title>
        <authorList>
            <consortium name="Lawrence Berkeley National Laboratory"/>
            <person name="Harder C.B."/>
            <person name="Miyauchi S."/>
            <person name="Viragh M."/>
            <person name="Kuo A."/>
            <person name="Thoen E."/>
            <person name="Andreopoulos B."/>
            <person name="Lu D."/>
            <person name="Skrede I."/>
            <person name="Drula E."/>
            <person name="Henrissat B."/>
            <person name="Morin E."/>
            <person name="Kohler A."/>
            <person name="Barry K."/>
            <person name="LaButti K."/>
            <person name="Morin E."/>
            <person name="Salamov A."/>
            <person name="Lipzen A."/>
            <person name="Mereny Z."/>
            <person name="Hegedus B."/>
            <person name="Baldrian P."/>
            <person name="Stursova M."/>
            <person name="Weitz H."/>
            <person name="Taylor A."/>
            <person name="Grigoriev I.V."/>
            <person name="Nagy L.G."/>
            <person name="Martin F."/>
            <person name="Kauserud H."/>
        </authorList>
    </citation>
    <scope>NUCLEOTIDE SEQUENCE</scope>
    <source>
        <strain evidence="1">CBHHK067</strain>
    </source>
</reference>
<sequence length="138" mass="15186">MPIAKLPADVLIHCFHFCCGSFTEDASMFYASMLGIHHVCQDWQDISGADAFGWSHLYIDSDGDLSDVRGYVTLAGDCDLRVHVELRRPSDTIYDTEIDISEDLAAFLSSLASMMEMLARARMSKKVSFASSTAGSGY</sequence>
<name>A0AAD7D4Q9_MYCRO</name>
<accession>A0AAD7D4Q9</accession>
<organism evidence="1 2">
    <name type="scientific">Mycena rosella</name>
    <name type="common">Pink bonnet</name>
    <name type="synonym">Agaricus rosellus</name>
    <dbReference type="NCBI Taxonomy" id="1033263"/>
    <lineage>
        <taxon>Eukaryota</taxon>
        <taxon>Fungi</taxon>
        <taxon>Dikarya</taxon>
        <taxon>Basidiomycota</taxon>
        <taxon>Agaricomycotina</taxon>
        <taxon>Agaricomycetes</taxon>
        <taxon>Agaricomycetidae</taxon>
        <taxon>Agaricales</taxon>
        <taxon>Marasmiineae</taxon>
        <taxon>Mycenaceae</taxon>
        <taxon>Mycena</taxon>
    </lineage>
</organism>
<comment type="caution">
    <text evidence="1">The sequence shown here is derived from an EMBL/GenBank/DDBJ whole genome shotgun (WGS) entry which is preliminary data.</text>
</comment>
<evidence type="ECO:0000313" key="1">
    <source>
        <dbReference type="EMBL" id="KAJ7677199.1"/>
    </source>
</evidence>
<proteinExistence type="predicted"/>
<keyword evidence="2" id="KW-1185">Reference proteome</keyword>
<dbReference type="AlphaFoldDB" id="A0AAD7D4Q9"/>
<evidence type="ECO:0000313" key="2">
    <source>
        <dbReference type="Proteomes" id="UP001221757"/>
    </source>
</evidence>
<dbReference type="Proteomes" id="UP001221757">
    <property type="component" value="Unassembled WGS sequence"/>
</dbReference>
<protein>
    <submittedName>
        <fullName evidence="1">Uncharacterized protein</fullName>
    </submittedName>
</protein>
<dbReference type="EMBL" id="JARKIE010000141">
    <property type="protein sequence ID" value="KAJ7677199.1"/>
    <property type="molecule type" value="Genomic_DNA"/>
</dbReference>